<feature type="domain" description="GGDEF" evidence="2">
    <location>
        <begin position="255"/>
        <end position="388"/>
    </location>
</feature>
<dbReference type="PANTHER" id="PTHR44757">
    <property type="entry name" value="DIGUANYLATE CYCLASE DGCP"/>
    <property type="match status" value="1"/>
</dbReference>
<evidence type="ECO:0000256" key="1">
    <source>
        <dbReference type="SAM" id="Phobius"/>
    </source>
</evidence>
<keyword evidence="1" id="KW-0472">Membrane</keyword>
<sequence>MSPTHKPMPEPTEVFTLPRWKITRWLTDTDRDVPTDIKRALIGSLFGTLSIFVGGVVNTLLVAALIAWHIQRPAFFAWFGLECLICIARISILVSARRRARAARSTHTDLHLALSLAWAFSVGLGTYLSITSGNWLAAALACLSSAAMIGGICFRNFGAPRMSGLMILLALGPCCLGAIVAREPLFLLTLIQLPVYVASMTSASFRMHAMLVATMQSERENAHRARHDSMTGLLNRGSLLAEIRATMECNAISPLRSALLYLDLDGFKRINDVHGHGCGDELLQQVADRMRATVPEGTHVSRIGGDEFVILLNLHESDDVQVLAQRLLRDIAVPYLLANGETVAIGVSIGITHISPNGQSADAVLNVADRALYVAKARGKGCFHFSEAVQAL</sequence>
<feature type="transmembrane region" description="Helical" evidence="1">
    <location>
        <begin position="164"/>
        <end position="181"/>
    </location>
</feature>
<dbReference type="PROSITE" id="PS50887">
    <property type="entry name" value="GGDEF"/>
    <property type="match status" value="1"/>
</dbReference>
<dbReference type="SUPFAM" id="SSF55073">
    <property type="entry name" value="Nucleotide cyclase"/>
    <property type="match status" value="1"/>
</dbReference>
<dbReference type="AlphaFoldDB" id="Q1LGV9"/>
<dbReference type="Pfam" id="PF00990">
    <property type="entry name" value="GGDEF"/>
    <property type="match status" value="1"/>
</dbReference>
<dbReference type="Gene3D" id="3.30.70.270">
    <property type="match status" value="1"/>
</dbReference>
<feature type="transmembrane region" description="Helical" evidence="1">
    <location>
        <begin position="45"/>
        <end position="70"/>
    </location>
</feature>
<accession>Q1LGV9</accession>
<dbReference type="SMART" id="SM00267">
    <property type="entry name" value="GGDEF"/>
    <property type="match status" value="1"/>
</dbReference>
<protein>
    <submittedName>
        <fullName evidence="3">GGDEF/cyclase</fullName>
    </submittedName>
</protein>
<dbReference type="InterPro" id="IPR052155">
    <property type="entry name" value="Biofilm_reg_signaling"/>
</dbReference>
<dbReference type="InterPro" id="IPR000160">
    <property type="entry name" value="GGDEF_dom"/>
</dbReference>
<dbReference type="EMBL" id="CP000353">
    <property type="protein sequence ID" value="ABF10617.1"/>
    <property type="molecule type" value="Genomic_DNA"/>
</dbReference>
<keyword evidence="1" id="KW-0812">Transmembrane</keyword>
<keyword evidence="4" id="KW-1185">Reference proteome</keyword>
<dbReference type="HOGENOM" id="CLU_000445_11_36_4"/>
<dbReference type="CDD" id="cd01949">
    <property type="entry name" value="GGDEF"/>
    <property type="match status" value="1"/>
</dbReference>
<evidence type="ECO:0000259" key="2">
    <source>
        <dbReference type="PROSITE" id="PS50887"/>
    </source>
</evidence>
<feature type="transmembrane region" description="Helical" evidence="1">
    <location>
        <begin position="76"/>
        <end position="96"/>
    </location>
</feature>
<geneLocation type="plasmid" evidence="3 4">
    <name>megaplasmid</name>
</geneLocation>
<organism evidence="3 4">
    <name type="scientific">Cupriavidus metallidurans (strain ATCC 43123 / DSM 2839 / NBRC 102507 / CH34)</name>
    <name type="common">Ralstonia metallidurans</name>
    <dbReference type="NCBI Taxonomy" id="266264"/>
    <lineage>
        <taxon>Bacteria</taxon>
        <taxon>Pseudomonadati</taxon>
        <taxon>Pseudomonadota</taxon>
        <taxon>Betaproteobacteria</taxon>
        <taxon>Burkholderiales</taxon>
        <taxon>Burkholderiaceae</taxon>
        <taxon>Cupriavidus</taxon>
    </lineage>
</organism>
<dbReference type="NCBIfam" id="TIGR00254">
    <property type="entry name" value="GGDEF"/>
    <property type="match status" value="1"/>
</dbReference>
<reference evidence="4" key="1">
    <citation type="journal article" date="2010" name="PLoS ONE">
        <title>The complete genome sequence of Cupriavidus metallidurans strain CH34, a master survivalist in harsh and anthropogenic environments.</title>
        <authorList>
            <person name="Janssen P.J."/>
            <person name="Van Houdt R."/>
            <person name="Moors H."/>
            <person name="Monsieurs P."/>
            <person name="Morin N."/>
            <person name="Michaux A."/>
            <person name="Benotmane M.A."/>
            <person name="Leys N."/>
            <person name="Vallaeys T."/>
            <person name="Lapidus A."/>
            <person name="Monchy S."/>
            <person name="Medigue C."/>
            <person name="Taghavi S."/>
            <person name="McCorkle S."/>
            <person name="Dunn J."/>
            <person name="van der Lelie D."/>
            <person name="Mergeay M."/>
        </authorList>
    </citation>
    <scope>NUCLEOTIDE SEQUENCE [LARGE SCALE GENOMIC DNA]</scope>
    <source>
        <strain evidence="4">ATCC 43123 / DSM 2839 / NBRC 102507 / CH34</strain>
    </source>
</reference>
<dbReference type="PANTHER" id="PTHR44757:SF2">
    <property type="entry name" value="BIOFILM ARCHITECTURE MAINTENANCE PROTEIN MBAA"/>
    <property type="match status" value="1"/>
</dbReference>
<dbReference type="KEGG" id="rme:Rmet_3745"/>
<keyword evidence="1" id="KW-1133">Transmembrane helix</keyword>
<proteinExistence type="predicted"/>
<evidence type="ECO:0000313" key="4">
    <source>
        <dbReference type="Proteomes" id="UP000002429"/>
    </source>
</evidence>
<gene>
    <name evidence="3" type="ordered locus">Rmet_3745</name>
</gene>
<dbReference type="eggNOG" id="COG2199">
    <property type="taxonomic scope" value="Bacteria"/>
</dbReference>
<name>Q1LGV9_CUPMC</name>
<dbReference type="Proteomes" id="UP000002429">
    <property type="component" value="Plasmid megaplasmid"/>
</dbReference>
<feature type="transmembrane region" description="Helical" evidence="1">
    <location>
        <begin position="108"/>
        <end position="130"/>
    </location>
</feature>
<keyword evidence="3" id="KW-0614">Plasmid</keyword>
<evidence type="ECO:0000313" key="3">
    <source>
        <dbReference type="EMBL" id="ABF10617.1"/>
    </source>
</evidence>
<dbReference type="InterPro" id="IPR029787">
    <property type="entry name" value="Nucleotide_cyclase"/>
</dbReference>
<feature type="transmembrane region" description="Helical" evidence="1">
    <location>
        <begin position="136"/>
        <end position="157"/>
    </location>
</feature>
<dbReference type="InterPro" id="IPR043128">
    <property type="entry name" value="Rev_trsase/Diguanyl_cyclase"/>
</dbReference>